<dbReference type="PANTHER" id="PTHR30427">
    <property type="entry name" value="TRANSCRIPTIONAL ACTIVATOR PROTEIN LYSR"/>
    <property type="match status" value="1"/>
</dbReference>
<name>A0A172YC28_9GAMM</name>
<dbReference type="GO" id="GO:0003700">
    <property type="term" value="F:DNA-binding transcription factor activity"/>
    <property type="evidence" value="ECO:0007669"/>
    <property type="project" value="InterPro"/>
</dbReference>
<dbReference type="EMBL" id="CP015243">
    <property type="protein sequence ID" value="ANF56662.1"/>
    <property type="molecule type" value="Genomic_DNA"/>
</dbReference>
<evidence type="ECO:0000256" key="4">
    <source>
        <dbReference type="ARBA" id="ARBA00023163"/>
    </source>
</evidence>
<reference evidence="6 7" key="1">
    <citation type="submission" date="2016-04" db="EMBL/GenBank/DDBJ databases">
        <title>Complete Genome Sequence of Halotalea alkalilenta IHB B 13600.</title>
        <authorList>
            <person name="Swarnkar M.K."/>
            <person name="Sharma A."/>
            <person name="Kaushal K."/>
            <person name="Soni R."/>
            <person name="Rana S."/>
            <person name="Singh A.K."/>
            <person name="Gulati A."/>
        </authorList>
    </citation>
    <scope>NUCLEOTIDE SEQUENCE [LARGE SCALE GENOMIC DNA]</scope>
    <source>
        <strain evidence="6 7">IHB B 13600</strain>
    </source>
</reference>
<proteinExistence type="inferred from homology"/>
<dbReference type="GO" id="GO:0010628">
    <property type="term" value="P:positive regulation of gene expression"/>
    <property type="evidence" value="ECO:0007669"/>
    <property type="project" value="TreeGrafter"/>
</dbReference>
<dbReference type="InterPro" id="IPR005119">
    <property type="entry name" value="LysR_subst-bd"/>
</dbReference>
<dbReference type="STRING" id="376489.A5892_03610"/>
<dbReference type="GO" id="GO:0043565">
    <property type="term" value="F:sequence-specific DNA binding"/>
    <property type="evidence" value="ECO:0007669"/>
    <property type="project" value="TreeGrafter"/>
</dbReference>
<evidence type="ECO:0000313" key="7">
    <source>
        <dbReference type="Proteomes" id="UP000077875"/>
    </source>
</evidence>
<keyword evidence="3" id="KW-0238">DNA-binding</keyword>
<keyword evidence="4" id="KW-0804">Transcription</keyword>
<dbReference type="AlphaFoldDB" id="A0A172YC28"/>
<keyword evidence="2" id="KW-0805">Transcription regulation</keyword>
<dbReference type="Pfam" id="PF00126">
    <property type="entry name" value="HTH_1"/>
    <property type="match status" value="1"/>
</dbReference>
<evidence type="ECO:0000256" key="1">
    <source>
        <dbReference type="ARBA" id="ARBA00009437"/>
    </source>
</evidence>
<comment type="similarity">
    <text evidence="1">Belongs to the LysR transcriptional regulatory family.</text>
</comment>
<protein>
    <submittedName>
        <fullName evidence="6">LysR family transcriptional regulator</fullName>
    </submittedName>
</protein>
<accession>A0A172YC28</accession>
<dbReference type="InterPro" id="IPR000847">
    <property type="entry name" value="LysR_HTH_N"/>
</dbReference>
<dbReference type="PRINTS" id="PR00039">
    <property type="entry name" value="HTHLYSR"/>
</dbReference>
<dbReference type="PROSITE" id="PS50931">
    <property type="entry name" value="HTH_LYSR"/>
    <property type="match status" value="1"/>
</dbReference>
<dbReference type="Proteomes" id="UP000077875">
    <property type="component" value="Chromosome"/>
</dbReference>
<dbReference type="RefSeq" id="WP_064121639.1">
    <property type="nucleotide sequence ID" value="NZ_CP015243.1"/>
</dbReference>
<dbReference type="PANTHER" id="PTHR30427:SF1">
    <property type="entry name" value="TRANSCRIPTIONAL ACTIVATOR PROTEIN LYSR"/>
    <property type="match status" value="1"/>
</dbReference>
<keyword evidence="7" id="KW-1185">Reference proteome</keyword>
<gene>
    <name evidence="6" type="ORF">A5892_03610</name>
</gene>
<evidence type="ECO:0000256" key="3">
    <source>
        <dbReference type="ARBA" id="ARBA00023125"/>
    </source>
</evidence>
<dbReference type="SUPFAM" id="SSF53850">
    <property type="entry name" value="Periplasmic binding protein-like II"/>
    <property type="match status" value="1"/>
</dbReference>
<sequence>MEIRQLEAFAAVMSTGSITAAGQLLGRSQPVVTRVIQELEAELGYALFERAGPRVRPTQRACELYIEVEPFLGGLRQIERRARAIGERRLQPIALVATPAIGAGLLPAALGQLDQALLPEHMQLRTTSAEQIVGALLSGNVDLGVSSLPLEHRGLDLHWIGEAPCVAVLRHDDPLAHHPVLPLAALSGKRLLTLLNGNRLRHRLDQAFRSADLAPAALFENSSSLNAMMAAREGLGIAVLEPATAFGVPLEGVVIRPLDAEIPFYFGVFSPSSKPLSSVAEALIDEIERVAHARLHGFKRHPASAYKPLLQTLHAEVTADVENETP</sequence>
<organism evidence="6 7">
    <name type="scientific">Halotalea alkalilenta</name>
    <dbReference type="NCBI Taxonomy" id="376489"/>
    <lineage>
        <taxon>Bacteria</taxon>
        <taxon>Pseudomonadati</taxon>
        <taxon>Pseudomonadota</taxon>
        <taxon>Gammaproteobacteria</taxon>
        <taxon>Oceanospirillales</taxon>
        <taxon>Halomonadaceae</taxon>
        <taxon>Halotalea</taxon>
    </lineage>
</organism>
<evidence type="ECO:0000256" key="2">
    <source>
        <dbReference type="ARBA" id="ARBA00023015"/>
    </source>
</evidence>
<dbReference type="KEGG" id="haa:A5892_03610"/>
<dbReference type="Pfam" id="PF03466">
    <property type="entry name" value="LysR_substrate"/>
    <property type="match status" value="1"/>
</dbReference>
<evidence type="ECO:0000259" key="5">
    <source>
        <dbReference type="PROSITE" id="PS50931"/>
    </source>
</evidence>
<dbReference type="InterPro" id="IPR036390">
    <property type="entry name" value="WH_DNA-bd_sf"/>
</dbReference>
<dbReference type="InterPro" id="IPR036388">
    <property type="entry name" value="WH-like_DNA-bd_sf"/>
</dbReference>
<evidence type="ECO:0000313" key="6">
    <source>
        <dbReference type="EMBL" id="ANF56662.1"/>
    </source>
</evidence>
<dbReference type="Gene3D" id="1.10.10.10">
    <property type="entry name" value="Winged helix-like DNA-binding domain superfamily/Winged helix DNA-binding domain"/>
    <property type="match status" value="1"/>
</dbReference>
<feature type="domain" description="HTH lysR-type" evidence="5">
    <location>
        <begin position="1"/>
        <end position="58"/>
    </location>
</feature>
<dbReference type="SUPFAM" id="SSF46785">
    <property type="entry name" value="Winged helix' DNA-binding domain"/>
    <property type="match status" value="1"/>
</dbReference>
<dbReference type="Gene3D" id="3.40.190.290">
    <property type="match status" value="1"/>
</dbReference>